<accession>B3EMM2</accession>
<dbReference type="SMART" id="SM00226">
    <property type="entry name" value="LMWPc"/>
    <property type="match status" value="1"/>
</dbReference>
<dbReference type="STRING" id="331678.Cphamn1_2051"/>
<dbReference type="PANTHER" id="PTHR11717">
    <property type="entry name" value="LOW MOLECULAR WEIGHT PROTEIN TYROSINE PHOSPHATASE"/>
    <property type="match status" value="1"/>
</dbReference>
<dbReference type="PANTHER" id="PTHR11717:SF7">
    <property type="entry name" value="LOW MOLECULAR WEIGHT PHOSPHOTYROSINE PROTEIN PHOSPHATASE"/>
    <property type="match status" value="1"/>
</dbReference>
<evidence type="ECO:0000256" key="2">
    <source>
        <dbReference type="ARBA" id="ARBA00013064"/>
    </source>
</evidence>
<dbReference type="PRINTS" id="PR00719">
    <property type="entry name" value="LMWPTPASE"/>
</dbReference>
<feature type="active site" description="Proton donor" evidence="5">
    <location>
        <position position="127"/>
    </location>
</feature>
<dbReference type="Gene3D" id="3.40.50.2300">
    <property type="match status" value="1"/>
</dbReference>
<dbReference type="HOGENOM" id="CLU_071415_2_2_10"/>
<proteinExistence type="inferred from homology"/>
<sequence>MKHALLFVCYENICRSPMAEGIFSRLVAEGMSHDLFTVASAGTVCSQKGEPPDSRAVSTALAHGIDISAQRARCIHDMEIDRFTKIFVMDVDNYHDVIRYGNSMSESLPVTMVADYLADSAVDTIEDPYYGTTDDFMSVYYLLSEALGNIYKELSP</sequence>
<evidence type="ECO:0000256" key="1">
    <source>
        <dbReference type="ARBA" id="ARBA00011063"/>
    </source>
</evidence>
<keyword evidence="3" id="KW-0378">Hydrolase</keyword>
<dbReference type="SUPFAM" id="SSF52788">
    <property type="entry name" value="Phosphotyrosine protein phosphatases I"/>
    <property type="match status" value="1"/>
</dbReference>
<dbReference type="InterPro" id="IPR017867">
    <property type="entry name" value="Tyr_phospatase_low_mol_wt"/>
</dbReference>
<dbReference type="EC" id="3.1.3.48" evidence="2"/>
<evidence type="ECO:0000259" key="6">
    <source>
        <dbReference type="SMART" id="SM00226"/>
    </source>
</evidence>
<feature type="active site" evidence="5">
    <location>
        <position position="15"/>
    </location>
</feature>
<comment type="similarity">
    <text evidence="1">Belongs to the low molecular weight phosphotyrosine protein phosphatase family.</text>
</comment>
<protein>
    <recommendedName>
        <fullName evidence="2">protein-tyrosine-phosphatase</fullName>
        <ecNumber evidence="2">3.1.3.48</ecNumber>
    </recommendedName>
</protein>
<evidence type="ECO:0000256" key="5">
    <source>
        <dbReference type="PIRSR" id="PIRSR617867-1"/>
    </source>
</evidence>
<reference evidence="7" key="1">
    <citation type="submission" date="2008-06" db="EMBL/GenBank/DDBJ databases">
        <title>Complete sequence of Chlorobium phaeobacteroides BS1.</title>
        <authorList>
            <consortium name="US DOE Joint Genome Institute"/>
            <person name="Lucas S."/>
            <person name="Copeland A."/>
            <person name="Lapidus A."/>
            <person name="Glavina del Rio T."/>
            <person name="Dalin E."/>
            <person name="Tice H."/>
            <person name="Bruce D."/>
            <person name="Goodwin L."/>
            <person name="Pitluck S."/>
            <person name="Schmutz J."/>
            <person name="Larimer F."/>
            <person name="Land M."/>
            <person name="Hauser L."/>
            <person name="Kyrpides N."/>
            <person name="Ovchinnikova G."/>
            <person name="Li T."/>
            <person name="Liu Z."/>
            <person name="Zhao F."/>
            <person name="Overmann J."/>
            <person name="Bryant D.A."/>
            <person name="Richardson P."/>
        </authorList>
    </citation>
    <scope>NUCLEOTIDE SEQUENCE [LARGE SCALE GENOMIC DNA]</scope>
    <source>
        <strain evidence="7">BS1</strain>
    </source>
</reference>
<organism evidence="7">
    <name type="scientific">Chlorobium phaeobacteroides (strain BS1)</name>
    <dbReference type="NCBI Taxonomy" id="331678"/>
    <lineage>
        <taxon>Bacteria</taxon>
        <taxon>Pseudomonadati</taxon>
        <taxon>Chlorobiota</taxon>
        <taxon>Chlorobiia</taxon>
        <taxon>Chlorobiales</taxon>
        <taxon>Chlorobiaceae</taxon>
        <taxon>Chlorobium/Pelodictyon group</taxon>
        <taxon>Chlorobium</taxon>
    </lineage>
</organism>
<dbReference type="EMBL" id="CP001101">
    <property type="protein sequence ID" value="ACE04961.1"/>
    <property type="molecule type" value="Genomic_DNA"/>
</dbReference>
<dbReference type="InterPro" id="IPR050438">
    <property type="entry name" value="LMW_PTPase"/>
</dbReference>
<dbReference type="KEGG" id="cpb:Cphamn1_2051"/>
<dbReference type="AlphaFoldDB" id="B3EMM2"/>
<dbReference type="InterPro" id="IPR036196">
    <property type="entry name" value="Ptyr_pPase_sf"/>
</dbReference>
<dbReference type="eggNOG" id="COG0394">
    <property type="taxonomic scope" value="Bacteria"/>
</dbReference>
<dbReference type="GO" id="GO:0004725">
    <property type="term" value="F:protein tyrosine phosphatase activity"/>
    <property type="evidence" value="ECO:0007669"/>
    <property type="project" value="UniProtKB-EC"/>
</dbReference>
<keyword evidence="4" id="KW-0904">Protein phosphatase</keyword>
<evidence type="ECO:0000256" key="3">
    <source>
        <dbReference type="ARBA" id="ARBA00022801"/>
    </source>
</evidence>
<feature type="domain" description="Phosphotyrosine protein phosphatase I" evidence="6">
    <location>
        <begin position="3"/>
        <end position="153"/>
    </location>
</feature>
<dbReference type="Pfam" id="PF01451">
    <property type="entry name" value="LMWPc"/>
    <property type="match status" value="1"/>
</dbReference>
<evidence type="ECO:0000313" key="7">
    <source>
        <dbReference type="EMBL" id="ACE04961.1"/>
    </source>
</evidence>
<dbReference type="CDD" id="cd16343">
    <property type="entry name" value="LMWPTP"/>
    <property type="match status" value="1"/>
</dbReference>
<name>B3EMM2_CHLPB</name>
<evidence type="ECO:0000256" key="4">
    <source>
        <dbReference type="ARBA" id="ARBA00022912"/>
    </source>
</evidence>
<feature type="active site" description="Nucleophile" evidence="5">
    <location>
        <position position="9"/>
    </location>
</feature>
<dbReference type="InterPro" id="IPR023485">
    <property type="entry name" value="Ptyr_pPase"/>
</dbReference>
<gene>
    <name evidence="7" type="ordered locus">Cphamn1_2051</name>
</gene>
<dbReference type="OrthoDB" id="9784339at2"/>